<dbReference type="GO" id="GO:0003677">
    <property type="term" value="F:DNA binding"/>
    <property type="evidence" value="ECO:0007669"/>
    <property type="project" value="UniProtKB-KW"/>
</dbReference>
<dbReference type="SUPFAM" id="SSF46689">
    <property type="entry name" value="Homeodomain-like"/>
    <property type="match status" value="2"/>
</dbReference>
<dbReference type="PROSITE" id="PS00397">
    <property type="entry name" value="RECOMBINASES_1"/>
    <property type="match status" value="1"/>
</dbReference>
<dbReference type="Gene3D" id="3.40.50.1390">
    <property type="entry name" value="Resolvase, N-terminal catalytic domain"/>
    <property type="match status" value="1"/>
</dbReference>
<feature type="compositionally biased region" description="Basic residues" evidence="7">
    <location>
        <begin position="658"/>
        <end position="668"/>
    </location>
</feature>
<dbReference type="AlphaFoldDB" id="D2JLH1"/>
<proteinExistence type="inferred from homology"/>
<dbReference type="PROSITE" id="PS51736">
    <property type="entry name" value="RECOMBINASES_3"/>
    <property type="match status" value="1"/>
</dbReference>
<feature type="domain" description="Integrase catalytic" evidence="8">
    <location>
        <begin position="343"/>
        <end position="529"/>
    </location>
</feature>
<keyword evidence="10" id="KW-0614">Plasmid</keyword>
<evidence type="ECO:0000259" key="9">
    <source>
        <dbReference type="PROSITE" id="PS51736"/>
    </source>
</evidence>
<dbReference type="Pfam" id="PF00239">
    <property type="entry name" value="Resolvase"/>
    <property type="match status" value="1"/>
</dbReference>
<reference evidence="10" key="1">
    <citation type="submission" date="2009-09" db="EMBL/GenBank/DDBJ databases">
        <authorList>
            <person name="Gill J."/>
            <person name="Borman J."/>
            <person name="Shetty J."/>
            <person name="Hostetler J."/>
            <person name="Durkin S."/>
            <person name="Montgomery B."/>
        </authorList>
    </citation>
    <scope>NUCLEOTIDE SEQUENCE</scope>
    <source>
        <strain evidence="10">SK1700</strain>
        <plasmid evidence="10">pSK53</plasmid>
    </source>
</reference>
<feature type="active site" description="O-(5'-phospho-DNA)-serine intermediate" evidence="5 6">
    <location>
        <position position="9"/>
    </location>
</feature>
<evidence type="ECO:0000313" key="10">
    <source>
        <dbReference type="EMBL" id="ADA81182.1"/>
    </source>
</evidence>
<dbReference type="PROSITE" id="PS00398">
    <property type="entry name" value="RECOMBINASES_2"/>
    <property type="match status" value="1"/>
</dbReference>
<evidence type="ECO:0000256" key="3">
    <source>
        <dbReference type="ARBA" id="ARBA00023125"/>
    </source>
</evidence>
<dbReference type="InterPro" id="IPR050639">
    <property type="entry name" value="SSR_resolvase"/>
</dbReference>
<dbReference type="InterPro" id="IPR036397">
    <property type="entry name" value="RNaseH_sf"/>
</dbReference>
<dbReference type="Pfam" id="PF09299">
    <property type="entry name" value="Mu-transpos_C"/>
    <property type="match status" value="1"/>
</dbReference>
<comment type="similarity">
    <text evidence="1">Belongs to the site-specific recombinase resolvase family.</text>
</comment>
<dbReference type="Gene3D" id="2.30.30.130">
    <property type="entry name" value="Transposase, Mu, C-terminal"/>
    <property type="match status" value="1"/>
</dbReference>
<dbReference type="GO" id="GO:0000150">
    <property type="term" value="F:DNA strand exchange activity"/>
    <property type="evidence" value="ECO:0007669"/>
    <property type="project" value="InterPro"/>
</dbReference>
<dbReference type="SMART" id="SM00857">
    <property type="entry name" value="Resolvase"/>
    <property type="match status" value="1"/>
</dbReference>
<dbReference type="Gene3D" id="3.30.420.10">
    <property type="entry name" value="Ribonuclease H-like superfamily/Ribonuclease H"/>
    <property type="match status" value="1"/>
</dbReference>
<evidence type="ECO:0000256" key="4">
    <source>
        <dbReference type="ARBA" id="ARBA00023172"/>
    </source>
</evidence>
<dbReference type="InterPro" id="IPR001584">
    <property type="entry name" value="Integrase_cat-core"/>
</dbReference>
<geneLocation type="plasmid" evidence="10">
    <name>pSK53</name>
</geneLocation>
<dbReference type="SUPFAM" id="SSF53041">
    <property type="entry name" value="Resolvase-like"/>
    <property type="match status" value="1"/>
</dbReference>
<evidence type="ECO:0000256" key="6">
    <source>
        <dbReference type="PROSITE-ProRule" id="PRU10137"/>
    </source>
</evidence>
<dbReference type="CDD" id="cd00569">
    <property type="entry name" value="HTH_Hin_like"/>
    <property type="match status" value="1"/>
</dbReference>
<dbReference type="SUPFAM" id="SSF53098">
    <property type="entry name" value="Ribonuclease H-like"/>
    <property type="match status" value="1"/>
</dbReference>
<dbReference type="Gene3D" id="1.10.10.60">
    <property type="entry name" value="Homeodomain-like"/>
    <property type="match status" value="1"/>
</dbReference>
<keyword evidence="4" id="KW-0233">DNA recombination</keyword>
<feature type="domain" description="Resolvase/invertase-type recombinase catalytic" evidence="9">
    <location>
        <begin position="1"/>
        <end position="136"/>
    </location>
</feature>
<dbReference type="InterPro" id="IPR009004">
    <property type="entry name" value="Transposase_Mu_C"/>
</dbReference>
<dbReference type="SUPFAM" id="SSF50610">
    <property type="entry name" value="mu transposase, C-terminal domain"/>
    <property type="match status" value="1"/>
</dbReference>
<dbReference type="InterPro" id="IPR006118">
    <property type="entry name" value="Recombinase_CS"/>
</dbReference>
<dbReference type="CDD" id="cd03768">
    <property type="entry name" value="SR_ResInv"/>
    <property type="match status" value="1"/>
</dbReference>
<dbReference type="FunFam" id="3.40.50.1390:FF:000001">
    <property type="entry name" value="DNA recombinase"/>
    <property type="match status" value="1"/>
</dbReference>
<keyword evidence="3" id="KW-0238">DNA-binding</keyword>
<reference evidence="10" key="2">
    <citation type="submission" date="2009-12" db="EMBL/GenBank/DDBJ databases">
        <authorList>
            <person name="Summers A.O."/>
            <person name="Shearer J."/>
            <person name="Wireman J."/>
        </authorList>
    </citation>
    <scope>NUCLEOTIDE SEQUENCE</scope>
    <source>
        <strain evidence="10">SK1700</strain>
        <plasmid evidence="10">pSK53</plasmid>
    </source>
</reference>
<dbReference type="PANTHER" id="PTHR30461:SF2">
    <property type="entry name" value="SERINE RECOMBINASE PINE-RELATED"/>
    <property type="match status" value="1"/>
</dbReference>
<dbReference type="InterPro" id="IPR006120">
    <property type="entry name" value="Resolvase_HTH_dom"/>
</dbReference>
<sequence length="668" mass="77737">MKIGYARVSTGLQNLNLQEDRLNAYGCEKIFSDHISGSKSKRPGLDKAIEFARSGDTIVVWRLDRLGRNMEDLITLVNELNERGVSFHSLEENITMDKSSSTGQLLFHLFAAFAEFERNLILERSSAGRIAARARGRYGGRPEKLNQKDLNLLKTLYDNGTPIKTIAEQWQVSRTTIYRYLNKLEEKEDENKEKYLTNFSEAKRKEATQKYNIIKPFILGKQSLSSISKSKGIALSTLYRWNKLYKEQGLTGLIHNTRVDKGEHKLKQNIIDEIKRLALKNKRNSIATIHRKIANYCIENNFYKPSYKQVYSIIKAMPKSVIDFSHQGEKYYQNKYDLIQIRESSRPNEIWQADHTLLDIYILDQKGNINRPWLTIIMDDYSRAIAGYFISFDAPNAQNTALTLHQAIWNKNNTNWPVCGIPEKFYTDHGSDFTSHHMEQVAIDLKINLMFSKVGVPRGRGKIERFFQTVNQTFLEQLPGYINNNDTSSDLIDFQNFEEKLRYFLIEDYNQKEHSAIQSTPINRWNSNHFFPNMPSSLEQLDLLLLEIPKSRKIHSDGIHFQGFRYSNTNLTAYVGEYVLIRYNPNDMAEIRVFYRDEFLCTAISPDLADYSIDIKEIQHARSQRRKHLKQNIASPSTTDLIKEEKSYGYSPQETTKNVKKLKRYRND</sequence>
<dbReference type="InterPro" id="IPR015378">
    <property type="entry name" value="Transposase-like_Mu_C"/>
</dbReference>
<accession>D2JLH1</accession>
<dbReference type="Pfam" id="PF00665">
    <property type="entry name" value="rve"/>
    <property type="match status" value="1"/>
</dbReference>
<keyword evidence="2" id="KW-0229">DNA integration</keyword>
<feature type="region of interest" description="Disordered" evidence="7">
    <location>
        <begin position="626"/>
        <end position="668"/>
    </location>
</feature>
<dbReference type="InterPro" id="IPR036162">
    <property type="entry name" value="Resolvase-like_N_sf"/>
</dbReference>
<dbReference type="PROSITE" id="PS50994">
    <property type="entry name" value="INTEGRASE"/>
    <property type="match status" value="1"/>
</dbReference>
<name>D2JLH1_STAAU</name>
<protein>
    <submittedName>
        <fullName evidence="10">Tn552 transposase</fullName>
    </submittedName>
</protein>
<dbReference type="EMBL" id="GQ915272">
    <property type="protein sequence ID" value="ADA81182.1"/>
    <property type="molecule type" value="Genomic_DNA"/>
</dbReference>
<evidence type="ECO:0000256" key="2">
    <source>
        <dbReference type="ARBA" id="ARBA00022908"/>
    </source>
</evidence>
<evidence type="ECO:0000256" key="5">
    <source>
        <dbReference type="PIRSR" id="PIRSR606118-50"/>
    </source>
</evidence>
<dbReference type="PANTHER" id="PTHR30461">
    <property type="entry name" value="DNA-INVERTASE FROM LAMBDOID PROPHAGE"/>
    <property type="match status" value="1"/>
</dbReference>
<evidence type="ECO:0000256" key="7">
    <source>
        <dbReference type="SAM" id="MobiDB-lite"/>
    </source>
</evidence>
<dbReference type="InterPro" id="IPR009057">
    <property type="entry name" value="Homeodomain-like_sf"/>
</dbReference>
<evidence type="ECO:0000259" key="8">
    <source>
        <dbReference type="PROSITE" id="PS50994"/>
    </source>
</evidence>
<evidence type="ECO:0000256" key="1">
    <source>
        <dbReference type="ARBA" id="ARBA00009913"/>
    </source>
</evidence>
<organism evidence="10">
    <name type="scientific">Staphylococcus aureus</name>
    <dbReference type="NCBI Taxonomy" id="1280"/>
    <lineage>
        <taxon>Bacteria</taxon>
        <taxon>Bacillati</taxon>
        <taxon>Bacillota</taxon>
        <taxon>Bacilli</taxon>
        <taxon>Bacillales</taxon>
        <taxon>Staphylococcaceae</taxon>
        <taxon>Staphylococcus</taxon>
    </lineage>
</organism>
<gene>
    <name evidence="10" type="ORF">SAP090C_005</name>
</gene>
<dbReference type="Pfam" id="PF02796">
    <property type="entry name" value="HTH_7"/>
    <property type="match status" value="1"/>
</dbReference>
<dbReference type="GO" id="GO:0015074">
    <property type="term" value="P:DNA integration"/>
    <property type="evidence" value="ECO:0007669"/>
    <property type="project" value="UniProtKB-KW"/>
</dbReference>
<dbReference type="InterPro" id="IPR006119">
    <property type="entry name" value="Resolv_N"/>
</dbReference>
<dbReference type="InterPro" id="IPR012337">
    <property type="entry name" value="RNaseH-like_sf"/>
</dbReference>